<evidence type="ECO:0000256" key="6">
    <source>
        <dbReference type="ARBA" id="ARBA00022989"/>
    </source>
</evidence>
<dbReference type="CDD" id="cd18773">
    <property type="entry name" value="PDC1_HK_sensor"/>
    <property type="match status" value="1"/>
</dbReference>
<dbReference type="InterPro" id="IPR003660">
    <property type="entry name" value="HAMP_dom"/>
</dbReference>
<keyword evidence="8 10" id="KW-0807">Transducer</keyword>
<evidence type="ECO:0000256" key="8">
    <source>
        <dbReference type="ARBA" id="ARBA00023224"/>
    </source>
</evidence>
<keyword evidence="7 11" id="KW-0472">Membrane</keyword>
<dbReference type="PROSITE" id="PS50885">
    <property type="entry name" value="HAMP"/>
    <property type="match status" value="1"/>
</dbReference>
<dbReference type="PRINTS" id="PR00260">
    <property type="entry name" value="CHEMTRNSDUCR"/>
</dbReference>
<dbReference type="Gene3D" id="3.30.450.20">
    <property type="entry name" value="PAS domain"/>
    <property type="match status" value="2"/>
</dbReference>
<dbReference type="InterPro" id="IPR033479">
    <property type="entry name" value="dCache_1"/>
</dbReference>
<dbReference type="PROSITE" id="PS50111">
    <property type="entry name" value="CHEMOTAXIS_TRANSDUC_2"/>
    <property type="match status" value="1"/>
</dbReference>
<evidence type="ECO:0000259" key="13">
    <source>
        <dbReference type="PROSITE" id="PS50885"/>
    </source>
</evidence>
<keyword evidence="3" id="KW-0488">Methylation</keyword>
<evidence type="ECO:0000313" key="15">
    <source>
        <dbReference type="Proteomes" id="UP001303902"/>
    </source>
</evidence>
<dbReference type="SMART" id="SM00304">
    <property type="entry name" value="HAMP"/>
    <property type="match status" value="1"/>
</dbReference>
<comment type="similarity">
    <text evidence="9">Belongs to the methyl-accepting chemotaxis (MCP) protein family.</text>
</comment>
<evidence type="ECO:0000256" key="10">
    <source>
        <dbReference type="PROSITE-ProRule" id="PRU00284"/>
    </source>
</evidence>
<evidence type="ECO:0000256" key="1">
    <source>
        <dbReference type="ARBA" id="ARBA00004651"/>
    </source>
</evidence>
<evidence type="ECO:0000256" key="2">
    <source>
        <dbReference type="ARBA" id="ARBA00022475"/>
    </source>
</evidence>
<dbReference type="Pfam" id="PF02743">
    <property type="entry name" value="dCache_1"/>
    <property type="match status" value="1"/>
</dbReference>
<keyword evidence="15" id="KW-1185">Reference proteome</keyword>
<protein>
    <submittedName>
        <fullName evidence="14">Methyl-accepting chemotaxis protein</fullName>
    </submittedName>
</protein>
<evidence type="ECO:0000259" key="12">
    <source>
        <dbReference type="PROSITE" id="PS50111"/>
    </source>
</evidence>
<evidence type="ECO:0000256" key="7">
    <source>
        <dbReference type="ARBA" id="ARBA00023136"/>
    </source>
</evidence>
<dbReference type="SMART" id="SM00283">
    <property type="entry name" value="MA"/>
    <property type="match status" value="1"/>
</dbReference>
<gene>
    <name evidence="14" type="ORF">QWT69_04495</name>
</gene>
<feature type="domain" description="Methyl-accepting transducer" evidence="12">
    <location>
        <begin position="373"/>
        <end position="623"/>
    </location>
</feature>
<proteinExistence type="inferred from homology"/>
<keyword evidence="4" id="KW-0145">Chemotaxis</keyword>
<feature type="domain" description="HAMP" evidence="13">
    <location>
        <begin position="302"/>
        <end position="354"/>
    </location>
</feature>
<accession>A0ABZ0L794</accession>
<dbReference type="SUPFAM" id="SSF58104">
    <property type="entry name" value="Methyl-accepting chemotaxis protein (MCP) signaling domain"/>
    <property type="match status" value="1"/>
</dbReference>
<evidence type="ECO:0000313" key="14">
    <source>
        <dbReference type="EMBL" id="WOV88388.1"/>
    </source>
</evidence>
<feature type="transmembrane region" description="Helical" evidence="11">
    <location>
        <begin position="282"/>
        <end position="301"/>
    </location>
</feature>
<evidence type="ECO:0000256" key="5">
    <source>
        <dbReference type="ARBA" id="ARBA00022692"/>
    </source>
</evidence>
<comment type="subcellular location">
    <subcellularLocation>
        <location evidence="1">Cell membrane</location>
        <topology evidence="1">Multi-pass membrane protein</topology>
    </subcellularLocation>
</comment>
<dbReference type="PANTHER" id="PTHR32089">
    <property type="entry name" value="METHYL-ACCEPTING CHEMOTAXIS PROTEIN MCPB"/>
    <property type="match status" value="1"/>
</dbReference>
<evidence type="ECO:0000256" key="4">
    <source>
        <dbReference type="ARBA" id="ARBA00022500"/>
    </source>
</evidence>
<dbReference type="PANTHER" id="PTHR32089:SF114">
    <property type="entry name" value="METHYL-ACCEPTING CHEMOTAXIS PROTEIN MCPB"/>
    <property type="match status" value="1"/>
</dbReference>
<dbReference type="CDD" id="cd06225">
    <property type="entry name" value="HAMP"/>
    <property type="match status" value="1"/>
</dbReference>
<dbReference type="EMBL" id="CP129118">
    <property type="protein sequence ID" value="WOV88388.1"/>
    <property type="molecule type" value="Genomic_DNA"/>
</dbReference>
<dbReference type="SUPFAM" id="SSF103190">
    <property type="entry name" value="Sensory domain-like"/>
    <property type="match status" value="1"/>
</dbReference>
<dbReference type="RefSeq" id="WP_317969393.1">
    <property type="nucleotide sequence ID" value="NZ_CP129118.1"/>
</dbReference>
<keyword evidence="6 11" id="KW-1133">Transmembrane helix</keyword>
<dbReference type="InterPro" id="IPR004089">
    <property type="entry name" value="MCPsignal_dom"/>
</dbReference>
<keyword evidence="5 11" id="KW-0812">Transmembrane</keyword>
<dbReference type="Pfam" id="PF00672">
    <property type="entry name" value="HAMP"/>
    <property type="match status" value="1"/>
</dbReference>
<name>A0ABZ0L794_9BACL</name>
<feature type="transmembrane region" description="Helical" evidence="11">
    <location>
        <begin position="6"/>
        <end position="26"/>
    </location>
</feature>
<dbReference type="Pfam" id="PF00015">
    <property type="entry name" value="MCPsignal"/>
    <property type="match status" value="1"/>
</dbReference>
<dbReference type="CDD" id="cd12912">
    <property type="entry name" value="PDC2_MCP_like"/>
    <property type="match status" value="1"/>
</dbReference>
<reference evidence="14 15" key="1">
    <citation type="submission" date="2023-06" db="EMBL/GenBank/DDBJ databases">
        <title>Sporosarcina sp. nov., isolated from Korean tranditional fermented seafood 'Jeotgal'.</title>
        <authorList>
            <person name="Yang A.I."/>
            <person name="Shin N.-R."/>
        </authorList>
    </citation>
    <scope>NUCLEOTIDE SEQUENCE [LARGE SCALE GENOMIC DNA]</scope>
    <source>
        <strain evidence="14 15">T2O-4</strain>
    </source>
</reference>
<keyword evidence="2" id="KW-1003">Cell membrane</keyword>
<dbReference type="InterPro" id="IPR004090">
    <property type="entry name" value="Chemotax_Me-accpt_rcpt"/>
</dbReference>
<evidence type="ECO:0000256" key="3">
    <source>
        <dbReference type="ARBA" id="ARBA00022481"/>
    </source>
</evidence>
<evidence type="ECO:0000256" key="11">
    <source>
        <dbReference type="SAM" id="Phobius"/>
    </source>
</evidence>
<dbReference type="Proteomes" id="UP001303902">
    <property type="component" value="Chromosome"/>
</dbReference>
<dbReference type="Gene3D" id="1.10.287.950">
    <property type="entry name" value="Methyl-accepting chemotaxis protein"/>
    <property type="match status" value="1"/>
</dbReference>
<evidence type="ECO:0000256" key="9">
    <source>
        <dbReference type="ARBA" id="ARBA00029447"/>
    </source>
</evidence>
<sequence>MFKSIRTKIILTTVVLFLIGISLMAFMTNDQVKKRSLERVVNMSQATAEQTAVSIENFFEQYSTGIELFSKSEKLPDYTGQKSNSPQEKALSAELEEFLKIYPEASGVFYSTATNHTVISPSADVTGLDALAREWYINAKSSPDQVQWSQPYIDHTTGEFVITASKAVIKNGKLIGVVGVDVLLTKLTSELNANALPFDGYTILINDTGLALAHPLHNGEDMLQFPHIQKIFENEKGYVEFDEDGTTKIDVYTTLPDFGWKVAAVYEKDKLMGMASQIRNSMLIISLITLVVITATMYYVISRLIKPIGTLKSLMDSVATGDLTVHSDIKTNDEIGQLGDNFNKMITNMKGIIAVVSESAVNVRTNSENLSAVAEETNASSSQVAHAVTEIAEGASQSAEDSENVAEMTEQLGDQINDMNSKADHMSDIAKRTSSMNASSQKQMTELKETFTTSGSKLRSMSEAIIVLSDKVKAIGSVMETITEISAQTNLLALNASIEAARAGEHGKGFAVVADEVRKLAEQSANATEDVKLTVLELQEESKLVTTEMNETIDTFRTQGDVVEETEASFAELSSLMNEMQSSINAIITEITHVTQNKDDVAMIVRTMAATSQQTAAACEEVSASTEEQLRAIQSVTEAAETLTDLSEELTSTINQFKI</sequence>
<organism evidence="14 15">
    <name type="scientific">Sporosarcina oncorhynchi</name>
    <dbReference type="NCBI Taxonomy" id="3056444"/>
    <lineage>
        <taxon>Bacteria</taxon>
        <taxon>Bacillati</taxon>
        <taxon>Bacillota</taxon>
        <taxon>Bacilli</taxon>
        <taxon>Bacillales</taxon>
        <taxon>Caryophanaceae</taxon>
        <taxon>Sporosarcina</taxon>
    </lineage>
</organism>
<dbReference type="InterPro" id="IPR029151">
    <property type="entry name" value="Sensor-like_sf"/>
</dbReference>